<dbReference type="eggNOG" id="COG0360">
    <property type="taxonomic scope" value="Bacteria"/>
</dbReference>
<dbReference type="EMBL" id="CP002085">
    <property type="protein sequence ID" value="ADK85097.1"/>
    <property type="molecule type" value="Genomic_DNA"/>
</dbReference>
<protein>
    <recommendedName>
        <fullName evidence="5 6">Small ribosomal subunit protein bS6</fullName>
    </recommendedName>
</protein>
<dbReference type="AlphaFoldDB" id="E1QHQ4"/>
<dbReference type="KEGG" id="dbr:Deba_1730"/>
<dbReference type="HAMAP" id="MF_00360">
    <property type="entry name" value="Ribosomal_bS6"/>
    <property type="match status" value="1"/>
</dbReference>
<dbReference type="InterPro" id="IPR000529">
    <property type="entry name" value="Ribosomal_bS6"/>
</dbReference>
<evidence type="ECO:0000313" key="9">
    <source>
        <dbReference type="Proteomes" id="UP000009047"/>
    </source>
</evidence>
<evidence type="ECO:0000256" key="4">
    <source>
        <dbReference type="ARBA" id="ARBA00035104"/>
    </source>
</evidence>
<dbReference type="SUPFAM" id="SSF54995">
    <property type="entry name" value="Ribosomal protein S6"/>
    <property type="match status" value="1"/>
</dbReference>
<proteinExistence type="inferred from homology"/>
<comment type="similarity">
    <text evidence="1 6">Belongs to the bacterial ribosomal protein bS6 family.</text>
</comment>
<keyword evidence="9" id="KW-1185">Reference proteome</keyword>
<dbReference type="Gene3D" id="3.30.70.60">
    <property type="match status" value="1"/>
</dbReference>
<dbReference type="Proteomes" id="UP000009047">
    <property type="component" value="Chromosome"/>
</dbReference>
<dbReference type="InterPro" id="IPR020814">
    <property type="entry name" value="Ribosomal_S6_plastid/chlpt"/>
</dbReference>
<keyword evidence="6" id="KW-0694">RNA-binding</keyword>
<keyword evidence="3 6" id="KW-0687">Ribonucleoprotein</keyword>
<dbReference type="STRING" id="644282.Deba_1730"/>
<dbReference type="GO" id="GO:0006412">
    <property type="term" value="P:translation"/>
    <property type="evidence" value="ECO:0007669"/>
    <property type="project" value="UniProtKB-UniRule"/>
</dbReference>
<dbReference type="GO" id="GO:0003735">
    <property type="term" value="F:structural constituent of ribosome"/>
    <property type="evidence" value="ECO:0007669"/>
    <property type="project" value="InterPro"/>
</dbReference>
<evidence type="ECO:0000256" key="3">
    <source>
        <dbReference type="ARBA" id="ARBA00023274"/>
    </source>
</evidence>
<accession>E1QHQ4</accession>
<sequence>MRHYETIFIIDPELPEDECSAVVDKFKGILEKDGSEMVKVDLWGRRRLAYQVKKYTKGFFVLFEYGAKPAVVDELERNFKIDERVIRFLSVKLGDVFDQEAIAQAQAEAAAKASRRSAESSDDDDFDSRFSEEDTEEDSEE</sequence>
<evidence type="ECO:0000256" key="1">
    <source>
        <dbReference type="ARBA" id="ARBA00009512"/>
    </source>
</evidence>
<dbReference type="NCBIfam" id="TIGR00166">
    <property type="entry name" value="S6"/>
    <property type="match status" value="1"/>
</dbReference>
<feature type="region of interest" description="Disordered" evidence="7">
    <location>
        <begin position="108"/>
        <end position="141"/>
    </location>
</feature>
<evidence type="ECO:0000256" key="6">
    <source>
        <dbReference type="HAMAP-Rule" id="MF_00360"/>
    </source>
</evidence>
<dbReference type="HOGENOM" id="CLU_113441_4_0_7"/>
<evidence type="ECO:0000256" key="5">
    <source>
        <dbReference type="ARBA" id="ARBA00035294"/>
    </source>
</evidence>
<name>E1QHQ4_DESB2</name>
<dbReference type="GO" id="GO:0005840">
    <property type="term" value="C:ribosome"/>
    <property type="evidence" value="ECO:0007669"/>
    <property type="project" value="UniProtKB-KW"/>
</dbReference>
<organism evidence="8 9">
    <name type="scientific">Desulfarculus baarsii (strain ATCC 33931 / DSM 2075 / LMG 7858 / VKM B-1802 / 2st14)</name>
    <dbReference type="NCBI Taxonomy" id="644282"/>
    <lineage>
        <taxon>Bacteria</taxon>
        <taxon>Pseudomonadati</taxon>
        <taxon>Thermodesulfobacteriota</taxon>
        <taxon>Desulfarculia</taxon>
        <taxon>Desulfarculales</taxon>
        <taxon>Desulfarculaceae</taxon>
        <taxon>Desulfarculus</taxon>
    </lineage>
</organism>
<evidence type="ECO:0000313" key="8">
    <source>
        <dbReference type="EMBL" id="ADK85097.1"/>
    </source>
</evidence>
<dbReference type="CDD" id="cd00473">
    <property type="entry name" value="bS6"/>
    <property type="match status" value="1"/>
</dbReference>
<dbReference type="InterPro" id="IPR035980">
    <property type="entry name" value="Ribosomal_bS6_sf"/>
</dbReference>
<dbReference type="PANTHER" id="PTHR21011">
    <property type="entry name" value="MITOCHONDRIAL 28S RIBOSOMAL PROTEIN S6"/>
    <property type="match status" value="1"/>
</dbReference>
<evidence type="ECO:0000256" key="7">
    <source>
        <dbReference type="SAM" id="MobiDB-lite"/>
    </source>
</evidence>
<gene>
    <name evidence="6" type="primary">rpsF</name>
    <name evidence="8" type="ordered locus">Deba_1730</name>
</gene>
<evidence type="ECO:0000256" key="2">
    <source>
        <dbReference type="ARBA" id="ARBA00022980"/>
    </source>
</evidence>
<dbReference type="RefSeq" id="WP_013258549.1">
    <property type="nucleotide sequence ID" value="NC_014365.1"/>
</dbReference>
<dbReference type="PANTHER" id="PTHR21011:SF1">
    <property type="entry name" value="SMALL RIBOSOMAL SUBUNIT PROTEIN BS6M"/>
    <property type="match status" value="1"/>
</dbReference>
<keyword evidence="2 6" id="KW-0689">Ribosomal protein</keyword>
<reference evidence="8 9" key="1">
    <citation type="journal article" date="2010" name="Stand. Genomic Sci.">
        <title>Complete genome sequence of Desulfarculus baarsii type strain (2st14).</title>
        <authorList>
            <person name="Sun H."/>
            <person name="Spring S."/>
            <person name="Lapidus A."/>
            <person name="Davenport K."/>
            <person name="Del Rio T.G."/>
            <person name="Tice H."/>
            <person name="Nolan M."/>
            <person name="Copeland A."/>
            <person name="Cheng J.F."/>
            <person name="Lucas S."/>
            <person name="Tapia R."/>
            <person name="Goodwin L."/>
            <person name="Pitluck S."/>
            <person name="Ivanova N."/>
            <person name="Pagani I."/>
            <person name="Mavromatis K."/>
            <person name="Ovchinnikova G."/>
            <person name="Pati A."/>
            <person name="Chen A."/>
            <person name="Palaniappan K."/>
            <person name="Hauser L."/>
            <person name="Chang Y.J."/>
            <person name="Jeffries C.D."/>
            <person name="Detter J.C."/>
            <person name="Han C."/>
            <person name="Rohde M."/>
            <person name="Brambilla E."/>
            <person name="Goker M."/>
            <person name="Woyke T."/>
            <person name="Bristow J."/>
            <person name="Eisen J.A."/>
            <person name="Markowitz V."/>
            <person name="Hugenholtz P."/>
            <person name="Kyrpides N.C."/>
            <person name="Klenk H.P."/>
            <person name="Land M."/>
        </authorList>
    </citation>
    <scope>NUCLEOTIDE SEQUENCE [LARGE SCALE GENOMIC DNA]</scope>
    <source>
        <strain evidence="9">ATCC 33931 / DSM 2075 / LMG 7858 / VKM B-1802 / 2st14</strain>
    </source>
</reference>
<dbReference type="GO" id="GO:0005737">
    <property type="term" value="C:cytoplasm"/>
    <property type="evidence" value="ECO:0007669"/>
    <property type="project" value="UniProtKB-ARBA"/>
</dbReference>
<dbReference type="GO" id="GO:0070181">
    <property type="term" value="F:small ribosomal subunit rRNA binding"/>
    <property type="evidence" value="ECO:0007669"/>
    <property type="project" value="TreeGrafter"/>
</dbReference>
<dbReference type="OrthoDB" id="9812702at2"/>
<keyword evidence="6" id="KW-0699">rRNA-binding</keyword>
<dbReference type="Pfam" id="PF01250">
    <property type="entry name" value="Ribosomal_S6"/>
    <property type="match status" value="1"/>
</dbReference>
<dbReference type="InterPro" id="IPR014717">
    <property type="entry name" value="Transl_elong_EF1B/ribsomal_bS6"/>
</dbReference>
<comment type="function">
    <text evidence="4 6">Binds together with bS18 to 16S ribosomal RNA.</text>
</comment>
<dbReference type="GO" id="GO:1990904">
    <property type="term" value="C:ribonucleoprotein complex"/>
    <property type="evidence" value="ECO:0007669"/>
    <property type="project" value="UniProtKB-KW"/>
</dbReference>